<dbReference type="Proteomes" id="UP000696294">
    <property type="component" value="Unassembled WGS sequence"/>
</dbReference>
<evidence type="ECO:0000256" key="1">
    <source>
        <dbReference type="SAM" id="MobiDB-lite"/>
    </source>
</evidence>
<feature type="compositionally biased region" description="Low complexity" evidence="1">
    <location>
        <begin position="133"/>
        <end position="144"/>
    </location>
</feature>
<dbReference type="RefSeq" id="WP_168021966.1">
    <property type="nucleotide sequence ID" value="NZ_JAATEP010000101.1"/>
</dbReference>
<proteinExistence type="predicted"/>
<protein>
    <submittedName>
        <fullName evidence="2">Uncharacterized protein</fullName>
    </submittedName>
</protein>
<feature type="region of interest" description="Disordered" evidence="1">
    <location>
        <begin position="127"/>
        <end position="166"/>
    </location>
</feature>
<name>A0ABX1BNN7_9ACTN</name>
<keyword evidence="3" id="KW-1185">Reference proteome</keyword>
<reference evidence="2 3" key="1">
    <citation type="submission" date="2020-03" db="EMBL/GenBank/DDBJ databases">
        <title>WGS of actinomycetes isolated from Thailand.</title>
        <authorList>
            <person name="Thawai C."/>
        </authorList>
    </citation>
    <scope>NUCLEOTIDE SEQUENCE [LARGE SCALE GENOMIC DNA]</scope>
    <source>
        <strain evidence="2 3">FMUSA5-5</strain>
    </source>
</reference>
<sequence length="166" mass="17797">MYFDDRMSAQDSPGTCGCGAEAAVNGGTEVISEHAELVAIAGAAAAALVGEMLKDGWSAMRDATIRLFRHAGEAEQQRQTTRLDADREQLDSLDEAALRDRWQRRFITLVEDFPEALKDLAAIASQNQSDQSGTTNQNATGNTGPVVQIGRDNFGGLNIGRQRGDG</sequence>
<evidence type="ECO:0000313" key="3">
    <source>
        <dbReference type="Proteomes" id="UP000696294"/>
    </source>
</evidence>
<organism evidence="2 3">
    <name type="scientific">Nonomuraea composti</name>
    <dbReference type="NCBI Taxonomy" id="2720023"/>
    <lineage>
        <taxon>Bacteria</taxon>
        <taxon>Bacillati</taxon>
        <taxon>Actinomycetota</taxon>
        <taxon>Actinomycetes</taxon>
        <taxon>Streptosporangiales</taxon>
        <taxon>Streptosporangiaceae</taxon>
        <taxon>Nonomuraea</taxon>
    </lineage>
</organism>
<dbReference type="EMBL" id="JAATEP010000101">
    <property type="protein sequence ID" value="NJP98657.1"/>
    <property type="molecule type" value="Genomic_DNA"/>
</dbReference>
<comment type="caution">
    <text evidence="2">The sequence shown here is derived from an EMBL/GenBank/DDBJ whole genome shotgun (WGS) entry which is preliminary data.</text>
</comment>
<gene>
    <name evidence="2" type="ORF">HCN51_56150</name>
</gene>
<accession>A0ABX1BNN7</accession>
<evidence type="ECO:0000313" key="2">
    <source>
        <dbReference type="EMBL" id="NJP98657.1"/>
    </source>
</evidence>